<dbReference type="AlphaFoldDB" id="A0AAF0U9B6"/>
<evidence type="ECO:0000313" key="3">
    <source>
        <dbReference type="Proteomes" id="UP001234989"/>
    </source>
</evidence>
<feature type="domain" description="Integrase zinc-binding" evidence="1">
    <location>
        <begin position="46"/>
        <end position="102"/>
    </location>
</feature>
<dbReference type="Pfam" id="PF17921">
    <property type="entry name" value="Integrase_H2C2"/>
    <property type="match status" value="1"/>
</dbReference>
<name>A0AAF0U9B6_SOLVR</name>
<dbReference type="InterPro" id="IPR036397">
    <property type="entry name" value="RNaseH_sf"/>
</dbReference>
<protein>
    <recommendedName>
        <fullName evidence="1">Integrase zinc-binding domain-containing protein</fullName>
    </recommendedName>
</protein>
<dbReference type="PANTHER" id="PTHR45835:SF91">
    <property type="entry name" value="RETROTRANSPOSON, TY3-GYPSY SUBCLASS-LIKE PROTEIN"/>
    <property type="match status" value="1"/>
</dbReference>
<sequence>MKAKQDFDPILVDLKRSIFGKAIETFSQRGDGILHYQGRLCVPNVDELRNQILVKAHNSQYSIYLGATKMSRDLREVYWWNEMSRDIVEFVAKCLNCQQVKVNHQKLDGLAQETSIPTCKCEDLNMDFVTGLPSTHCQFDSIWVIVNQMTKSAHFLPVKTLFSGEDYVKLYIREMKGFGTQVKLSMTFHPLTDGQAKHTIQTLVDMLRACVIDFQDNWDDHLHLIKFAYNNSYHSSIGMIPFEALYGRRCRSLIVWFEVSELVLIGPRVCA</sequence>
<dbReference type="Gene3D" id="3.30.420.10">
    <property type="entry name" value="Ribonuclease H-like superfamily/Ribonuclease H"/>
    <property type="match status" value="1"/>
</dbReference>
<keyword evidence="3" id="KW-1185">Reference proteome</keyword>
<evidence type="ECO:0000313" key="2">
    <source>
        <dbReference type="EMBL" id="WMV41933.1"/>
    </source>
</evidence>
<dbReference type="SUPFAM" id="SSF53098">
    <property type="entry name" value="Ribonuclease H-like"/>
    <property type="match status" value="1"/>
</dbReference>
<dbReference type="Gene3D" id="1.10.340.70">
    <property type="match status" value="1"/>
</dbReference>
<accession>A0AAF0U9B6</accession>
<dbReference type="InterPro" id="IPR012337">
    <property type="entry name" value="RNaseH-like_sf"/>
</dbReference>
<dbReference type="InterPro" id="IPR041588">
    <property type="entry name" value="Integrase_H2C2"/>
</dbReference>
<proteinExistence type="predicted"/>
<dbReference type="GO" id="GO:0003676">
    <property type="term" value="F:nucleic acid binding"/>
    <property type="evidence" value="ECO:0007669"/>
    <property type="project" value="InterPro"/>
</dbReference>
<reference evidence="2" key="1">
    <citation type="submission" date="2023-08" db="EMBL/GenBank/DDBJ databases">
        <title>A de novo genome assembly of Solanum verrucosum Schlechtendal, a Mexican diploid species geographically isolated from the other diploid A-genome species in potato relatives.</title>
        <authorList>
            <person name="Hosaka K."/>
        </authorList>
    </citation>
    <scope>NUCLEOTIDE SEQUENCE</scope>
    <source>
        <tissue evidence="2">Young leaves</tissue>
    </source>
</reference>
<gene>
    <name evidence="2" type="ORF">MTR67_035318</name>
</gene>
<dbReference type="PANTHER" id="PTHR45835">
    <property type="entry name" value="YALI0A06105P"/>
    <property type="match status" value="1"/>
</dbReference>
<dbReference type="EMBL" id="CP133619">
    <property type="protein sequence ID" value="WMV41933.1"/>
    <property type="molecule type" value="Genomic_DNA"/>
</dbReference>
<evidence type="ECO:0000259" key="1">
    <source>
        <dbReference type="Pfam" id="PF17921"/>
    </source>
</evidence>
<organism evidence="2 3">
    <name type="scientific">Solanum verrucosum</name>
    <dbReference type="NCBI Taxonomy" id="315347"/>
    <lineage>
        <taxon>Eukaryota</taxon>
        <taxon>Viridiplantae</taxon>
        <taxon>Streptophyta</taxon>
        <taxon>Embryophyta</taxon>
        <taxon>Tracheophyta</taxon>
        <taxon>Spermatophyta</taxon>
        <taxon>Magnoliopsida</taxon>
        <taxon>eudicotyledons</taxon>
        <taxon>Gunneridae</taxon>
        <taxon>Pentapetalae</taxon>
        <taxon>asterids</taxon>
        <taxon>lamiids</taxon>
        <taxon>Solanales</taxon>
        <taxon>Solanaceae</taxon>
        <taxon>Solanoideae</taxon>
        <taxon>Solaneae</taxon>
        <taxon>Solanum</taxon>
    </lineage>
</organism>
<dbReference type="Proteomes" id="UP001234989">
    <property type="component" value="Chromosome 8"/>
</dbReference>